<keyword evidence="5" id="KW-0548">Nucleotidyltransferase</keyword>
<evidence type="ECO:0000256" key="3">
    <source>
        <dbReference type="ARBA" id="ARBA00012457"/>
    </source>
</evidence>
<dbReference type="CDD" id="cd04193">
    <property type="entry name" value="UDPGlcNAc_PPase"/>
    <property type="match status" value="1"/>
</dbReference>
<dbReference type="SUPFAM" id="SSF53448">
    <property type="entry name" value="Nucleotide-diphospho-sugar transferases"/>
    <property type="match status" value="1"/>
</dbReference>
<dbReference type="EMBL" id="CADEPM010000003">
    <property type="protein sequence ID" value="CAB3401804.1"/>
    <property type="molecule type" value="Genomic_DNA"/>
</dbReference>
<dbReference type="PANTHER" id="PTHR11952">
    <property type="entry name" value="UDP- GLUCOSE PYROPHOSPHORYLASE"/>
    <property type="match status" value="1"/>
</dbReference>
<dbReference type="InterPro" id="IPR002618">
    <property type="entry name" value="UDPGP_fam"/>
</dbReference>
<organism evidence="7 8">
    <name type="scientific">Caenorhabditis bovis</name>
    <dbReference type="NCBI Taxonomy" id="2654633"/>
    <lineage>
        <taxon>Eukaryota</taxon>
        <taxon>Metazoa</taxon>
        <taxon>Ecdysozoa</taxon>
        <taxon>Nematoda</taxon>
        <taxon>Chromadorea</taxon>
        <taxon>Rhabditida</taxon>
        <taxon>Rhabditina</taxon>
        <taxon>Rhabditomorpha</taxon>
        <taxon>Rhabditoidea</taxon>
        <taxon>Rhabditidae</taxon>
        <taxon>Peloderinae</taxon>
        <taxon>Caenorhabditis</taxon>
    </lineage>
</organism>
<accession>A0A8S1EQX9</accession>
<comment type="pathway">
    <text evidence="1">Nucleotide-sugar biosynthesis; UDP-N-acetyl-alpha-D-glucosamine biosynthesis; UDP-N-acetyl-alpha-D-glucosamine from N-acetyl-alpha-D-glucosamine 1-phosphate: step 1/1.</text>
</comment>
<protein>
    <recommendedName>
        <fullName evidence="3">UDP-N-acetylglucosamine diphosphorylase</fullName>
        <ecNumber evidence="3">2.7.7.23</ecNumber>
    </recommendedName>
</protein>
<comment type="catalytic activity">
    <reaction evidence="6">
        <text>N-acetyl-alpha-D-glucosamine 1-phosphate + UTP + H(+) = UDP-N-acetyl-alpha-D-glucosamine + diphosphate</text>
        <dbReference type="Rhea" id="RHEA:13509"/>
        <dbReference type="ChEBI" id="CHEBI:15378"/>
        <dbReference type="ChEBI" id="CHEBI:33019"/>
        <dbReference type="ChEBI" id="CHEBI:46398"/>
        <dbReference type="ChEBI" id="CHEBI:57705"/>
        <dbReference type="ChEBI" id="CHEBI:57776"/>
        <dbReference type="EC" id="2.7.7.23"/>
    </reaction>
</comment>
<comment type="caution">
    <text evidence="7">The sequence shown here is derived from an EMBL/GenBank/DDBJ whole genome shotgun (WGS) entry which is preliminary data.</text>
</comment>
<dbReference type="EC" id="2.7.7.23" evidence="3"/>
<evidence type="ECO:0000256" key="5">
    <source>
        <dbReference type="ARBA" id="ARBA00022695"/>
    </source>
</evidence>
<keyword evidence="8" id="KW-1185">Reference proteome</keyword>
<dbReference type="Pfam" id="PF01704">
    <property type="entry name" value="UDPGP"/>
    <property type="match status" value="1"/>
</dbReference>
<gene>
    <name evidence="7" type="ORF">CBOVIS_LOCUS4498</name>
</gene>
<name>A0A8S1EQX9_9PELO</name>
<evidence type="ECO:0000313" key="8">
    <source>
        <dbReference type="Proteomes" id="UP000494206"/>
    </source>
</evidence>
<evidence type="ECO:0000256" key="6">
    <source>
        <dbReference type="ARBA" id="ARBA00048493"/>
    </source>
</evidence>
<dbReference type="Proteomes" id="UP000494206">
    <property type="component" value="Unassembled WGS sequence"/>
</dbReference>
<dbReference type="InterPro" id="IPR029044">
    <property type="entry name" value="Nucleotide-diphossugar_trans"/>
</dbReference>
<dbReference type="OrthoDB" id="532420at2759"/>
<dbReference type="Gene3D" id="3.90.550.10">
    <property type="entry name" value="Spore Coat Polysaccharide Biosynthesis Protein SpsA, Chain A"/>
    <property type="match status" value="1"/>
</dbReference>
<reference evidence="7 8" key="1">
    <citation type="submission" date="2020-04" db="EMBL/GenBank/DDBJ databases">
        <authorList>
            <person name="Laetsch R D."/>
            <person name="Stevens L."/>
            <person name="Kumar S."/>
            <person name="Blaxter L. M."/>
        </authorList>
    </citation>
    <scope>NUCLEOTIDE SEQUENCE [LARGE SCALE GENOMIC DNA]</scope>
</reference>
<dbReference type="GO" id="GO:0003977">
    <property type="term" value="F:UDP-N-acetylglucosamine diphosphorylase activity"/>
    <property type="evidence" value="ECO:0007669"/>
    <property type="project" value="UniProtKB-EC"/>
</dbReference>
<evidence type="ECO:0000256" key="1">
    <source>
        <dbReference type="ARBA" id="ARBA00005208"/>
    </source>
</evidence>
<dbReference type="AlphaFoldDB" id="A0A8S1EQX9"/>
<evidence type="ECO:0000256" key="4">
    <source>
        <dbReference type="ARBA" id="ARBA00022679"/>
    </source>
</evidence>
<evidence type="ECO:0000256" key="2">
    <source>
        <dbReference type="ARBA" id="ARBA00010401"/>
    </source>
</evidence>
<keyword evidence="4" id="KW-0808">Transferase</keyword>
<sequence>MPAPSFDEVSALVGEQKHLVQFYNELSEEEKLNFYNQLKSINFADARRWFDESAHLKASSPENLSPIPSDHYFCAENVDADEMRKYWGCGLDAIARGEVCAIVLAGGQASRLGSSQPKGTIPLGINTAYGDSLLGIQAAKIALLQAMAGELEREGNGKIHWAIMTSPGTDEATREHVMQLAKHHGFNFDDQITIFSQAEIPAYDENGEFLLASKGSLVASPNGNGGMYSALAPHLPRLRAMGIKYFHVYCVDNILCKVADPHFIGFAKHHNADVATKCVPKEKGELVGSVCLDSGRPRVVEYSELGPELADQKTPEGKYLFGAGSIANHFFTMEFLEKLCSPSFQLPYHRAHKKIPHISRNGELVKPEKPNGIKLEQFIFDVFEHSNNFFVWEVARASEFSPLKNAESVGKDCLSTCRRDLAALNKKWLENAGAQLRLDKPFFLKTLVSYNGENLQDFRGLVISTEVLEKKANECQLFLHSIASTPIIAN</sequence>
<dbReference type="InterPro" id="IPR039741">
    <property type="entry name" value="UDP-sugar_pyrophosphorylase"/>
</dbReference>
<evidence type="ECO:0000313" key="7">
    <source>
        <dbReference type="EMBL" id="CAB3401804.1"/>
    </source>
</evidence>
<comment type="similarity">
    <text evidence="2">Belongs to the UDPGP type 1 family.</text>
</comment>
<dbReference type="PANTHER" id="PTHR11952:SF2">
    <property type="entry name" value="LD24639P"/>
    <property type="match status" value="1"/>
</dbReference>
<proteinExistence type="inferred from homology"/>